<dbReference type="Proteomes" id="UP000028643">
    <property type="component" value="Unassembled WGS sequence"/>
</dbReference>
<organism evidence="1 2">
    <name type="scientific">Pseudomonas syringae</name>
    <dbReference type="NCBI Taxonomy" id="317"/>
    <lineage>
        <taxon>Bacteria</taxon>
        <taxon>Pseudomonadati</taxon>
        <taxon>Pseudomonadota</taxon>
        <taxon>Gammaproteobacteria</taxon>
        <taxon>Pseudomonadales</taxon>
        <taxon>Pseudomonadaceae</taxon>
        <taxon>Pseudomonas</taxon>
    </lineage>
</organism>
<gene>
    <name evidence="1" type="ORF">IV02_27625</name>
</gene>
<name>A0A085UP44_PSESX</name>
<dbReference type="EMBL" id="JPQT01000152">
    <property type="protein sequence ID" value="KFE44957.1"/>
    <property type="molecule type" value="Genomic_DNA"/>
</dbReference>
<proteinExistence type="predicted"/>
<comment type="caution">
    <text evidence="1">The sequence shown here is derived from an EMBL/GenBank/DDBJ whole genome shotgun (WGS) entry which is preliminary data.</text>
</comment>
<dbReference type="RefSeq" id="WP_020289514.1">
    <property type="nucleotide sequence ID" value="NZ_JPQT01000152.1"/>
</dbReference>
<evidence type="ECO:0000313" key="2">
    <source>
        <dbReference type="Proteomes" id="UP000028643"/>
    </source>
</evidence>
<reference evidence="1 2" key="1">
    <citation type="submission" date="2014-07" db="EMBL/GenBank/DDBJ databases">
        <title>Draft Genome Sequences of Environmental Pseudomonas syringae strains.</title>
        <authorList>
            <person name="Baltrus D.A."/>
            <person name="Berge O."/>
            <person name="Morris C."/>
        </authorList>
    </citation>
    <scope>NUCLEOTIDE SEQUENCE [LARGE SCALE GENOMIC DNA]</scope>
    <source>
        <strain evidence="1 2">CEB003</strain>
    </source>
</reference>
<evidence type="ECO:0008006" key="3">
    <source>
        <dbReference type="Google" id="ProtNLM"/>
    </source>
</evidence>
<dbReference type="PROSITE" id="PS51257">
    <property type="entry name" value="PROKAR_LIPOPROTEIN"/>
    <property type="match status" value="1"/>
</dbReference>
<dbReference type="PATRIC" id="fig|317.174.peg.5646"/>
<protein>
    <recommendedName>
        <fullName evidence="3">Lipoprotein</fullName>
    </recommendedName>
</protein>
<accession>A0A085UP44</accession>
<sequence length="181" mass="20500">MNAWRLVIVLSFLLLSGCLVTFKEPIPAHDAAPAQLLGTWTSKNAWGEPLELEIKRAGNNEYKATSYRKGDRKNRDEYAFTVARHGSRWYLSAGLPDKYGANFVIAGFELTESDELVVYNLDLDHIRQWTEQKLLDGQTMETEKGDGVLITSPLETVFGYLDDPANSDVFLEVARYQRLPK</sequence>
<evidence type="ECO:0000313" key="1">
    <source>
        <dbReference type="EMBL" id="KFE44957.1"/>
    </source>
</evidence>
<dbReference type="AlphaFoldDB" id="A0A085UP44"/>